<reference evidence="2" key="3">
    <citation type="submission" date="2023-12" db="EMBL/GenBank/DDBJ databases">
        <authorList>
            <person name="Sun Q."/>
            <person name="Inoue M."/>
        </authorList>
    </citation>
    <scope>NUCLEOTIDE SEQUENCE</scope>
    <source>
        <strain evidence="2">JCM 10667</strain>
    </source>
</reference>
<dbReference type="RefSeq" id="WP_184885985.1">
    <property type="nucleotide sequence ID" value="NZ_BAAAHD010000016.1"/>
</dbReference>
<feature type="compositionally biased region" description="Basic and acidic residues" evidence="1">
    <location>
        <begin position="360"/>
        <end position="380"/>
    </location>
</feature>
<dbReference type="Proteomes" id="UP001501427">
    <property type="component" value="Unassembled WGS sequence"/>
</dbReference>
<feature type="compositionally biased region" description="Basic and acidic residues" evidence="1">
    <location>
        <begin position="194"/>
        <end position="208"/>
    </location>
</feature>
<evidence type="ECO:0000313" key="5">
    <source>
        <dbReference type="Proteomes" id="UP001501427"/>
    </source>
</evidence>
<feature type="compositionally biased region" description="Low complexity" evidence="1">
    <location>
        <begin position="309"/>
        <end position="330"/>
    </location>
</feature>
<dbReference type="AlphaFoldDB" id="A0A7W7MZS3"/>
<dbReference type="EMBL" id="JACHMV010000001">
    <property type="protein sequence ID" value="MBB4776212.1"/>
    <property type="molecule type" value="Genomic_DNA"/>
</dbReference>
<feature type="compositionally biased region" description="Polar residues" evidence="1">
    <location>
        <begin position="58"/>
        <end position="67"/>
    </location>
</feature>
<feature type="compositionally biased region" description="Basic and acidic residues" evidence="1">
    <location>
        <begin position="94"/>
        <end position="112"/>
    </location>
</feature>
<protein>
    <submittedName>
        <fullName evidence="3">Uncharacterized protein</fullName>
    </submittedName>
</protein>
<accession>A0A7W7MZS3</accession>
<comment type="caution">
    <text evidence="3">The sequence shown here is derived from an EMBL/GenBank/DDBJ whole genome shotgun (WGS) entry which is preliminary data.</text>
</comment>
<name>A0A7W7MZS3_9ACTN</name>
<feature type="compositionally biased region" description="Basic and acidic residues" evidence="1">
    <location>
        <begin position="68"/>
        <end position="86"/>
    </location>
</feature>
<feature type="compositionally biased region" description="Basic and acidic residues" evidence="1">
    <location>
        <begin position="42"/>
        <end position="55"/>
    </location>
</feature>
<dbReference type="Proteomes" id="UP000549343">
    <property type="component" value="Unassembled WGS sequence"/>
</dbReference>
<feature type="compositionally biased region" description="Basic and acidic residues" evidence="1">
    <location>
        <begin position="240"/>
        <end position="259"/>
    </location>
</feature>
<evidence type="ECO:0000313" key="4">
    <source>
        <dbReference type="Proteomes" id="UP000549343"/>
    </source>
</evidence>
<organism evidence="3 4">
    <name type="scientific">Actinomadura livida</name>
    <dbReference type="NCBI Taxonomy" id="79909"/>
    <lineage>
        <taxon>Bacteria</taxon>
        <taxon>Bacillati</taxon>
        <taxon>Actinomycetota</taxon>
        <taxon>Actinomycetes</taxon>
        <taxon>Streptosporangiales</taxon>
        <taxon>Thermomonosporaceae</taxon>
        <taxon>Actinomadura</taxon>
    </lineage>
</organism>
<evidence type="ECO:0000313" key="3">
    <source>
        <dbReference type="EMBL" id="MBB4776212.1"/>
    </source>
</evidence>
<feature type="compositionally biased region" description="Polar residues" evidence="1">
    <location>
        <begin position="389"/>
        <end position="401"/>
    </location>
</feature>
<reference evidence="3 4" key="2">
    <citation type="submission" date="2020-08" db="EMBL/GenBank/DDBJ databases">
        <title>Sequencing the genomes of 1000 actinobacteria strains.</title>
        <authorList>
            <person name="Klenk H.-P."/>
        </authorList>
    </citation>
    <scope>NUCLEOTIDE SEQUENCE [LARGE SCALE GENOMIC DNA]</scope>
    <source>
        <strain evidence="3 4">DSM 44772</strain>
    </source>
</reference>
<feature type="compositionally biased region" description="Pro residues" evidence="1">
    <location>
        <begin position="22"/>
        <end position="32"/>
    </location>
</feature>
<proteinExistence type="predicted"/>
<sequence>MGVEDTTKTDTRTETSDKPAPQERPTPPPDNPGSPGQPSRLESLRRAREQQESRAQETQGENTGTSPREQRDDKAASQQSDSREENADSGTPEAEDRQQGKDKDQREDDPRTQDQGTSAVRETDTGTPGDRNRDRPQAQPAEPRADTRTEPADRPASPQGQWTPPPDNPGSPGQPSRLESLARAREQQQAAAAKRLEVGNDEPSKGQDTDPALAGPGDLSDKTQPADDQEREPSGAGPREAQRPGEHERDRPPTRDHEGLPQQDGPQSQPAERPAEQPPGAGQNHPDRPVQAGPPAESPLPDTPDSEQPGTTDTQADPTTETTGQTVEATESARDTGTHAEGPGDQPNGENAPPPIEEPATNRETAESVGQHEVRGRNAEEPETAEPGSDNNTQERITRQSGETDEPGTALAPQEERTEEIEEAGRFEGRIRITFDNDGRPIPPSRDADNDNADHGELQRPEDDPVDRSPNEPDPENQSPLDRFLRIGVSRAEDFESVAKTDGKLVDAFLRPPPTGKAEVGTGPYIEPMQTNAGTGNAALSLGIAAIVTVDATRRAARGVKSGIKWIREQRSENY</sequence>
<reference evidence="2 5" key="1">
    <citation type="journal article" date="2019" name="Int. J. Syst. Evol. Microbiol.">
        <title>The Global Catalogue of Microorganisms (GCM) 10K type strain sequencing project: providing services to taxonomists for standard genome sequencing and annotation.</title>
        <authorList>
            <consortium name="The Broad Institute Genomics Platform"/>
            <consortium name="The Broad Institute Genome Sequencing Center for Infectious Disease"/>
            <person name="Wu L."/>
            <person name="Ma J."/>
        </authorList>
    </citation>
    <scope>NUCLEOTIDE SEQUENCE [LARGE SCALE GENOMIC DNA]</scope>
    <source>
        <strain evidence="2 5">JCM 10667</strain>
    </source>
</reference>
<feature type="compositionally biased region" description="Basic and acidic residues" evidence="1">
    <location>
        <begin position="423"/>
        <end position="439"/>
    </location>
</feature>
<dbReference type="EMBL" id="BAAAHD010000016">
    <property type="protein sequence ID" value="GAA0555386.1"/>
    <property type="molecule type" value="Genomic_DNA"/>
</dbReference>
<evidence type="ECO:0000256" key="1">
    <source>
        <dbReference type="SAM" id="MobiDB-lite"/>
    </source>
</evidence>
<evidence type="ECO:0000313" key="2">
    <source>
        <dbReference type="EMBL" id="GAA0555386.1"/>
    </source>
</evidence>
<feature type="compositionally biased region" description="Basic and acidic residues" evidence="1">
    <location>
        <begin position="446"/>
        <end position="471"/>
    </location>
</feature>
<feature type="region of interest" description="Disordered" evidence="1">
    <location>
        <begin position="1"/>
        <end position="483"/>
    </location>
</feature>
<feature type="compositionally biased region" description="Basic and acidic residues" evidence="1">
    <location>
        <begin position="143"/>
        <end position="153"/>
    </location>
</feature>
<keyword evidence="5" id="KW-1185">Reference proteome</keyword>
<gene>
    <name evidence="3" type="ORF">F4557_004630</name>
    <name evidence="2" type="ORF">GCM10009546_16710</name>
</gene>
<feature type="compositionally biased region" description="Basic and acidic residues" evidence="1">
    <location>
        <begin position="1"/>
        <end position="21"/>
    </location>
</feature>